<evidence type="ECO:0000313" key="1">
    <source>
        <dbReference type="EMBL" id="GBO33515.1"/>
    </source>
</evidence>
<dbReference type="EMBL" id="BGPR01057106">
    <property type="protein sequence ID" value="GBO33516.1"/>
    <property type="molecule type" value="Genomic_DNA"/>
</dbReference>
<keyword evidence="3" id="KW-1185">Reference proteome</keyword>
<evidence type="ECO:0000313" key="3">
    <source>
        <dbReference type="Proteomes" id="UP000499080"/>
    </source>
</evidence>
<sequence>MKLIPHHYSKISWVFLHAYGTDPSPALGEHGYPIPEVPRELFLSLVCDKHGCRLHVLPQRLIPFPLIIFLQYSRTAVPKLWATAHLWAVERYSQVKVRGKES</sequence>
<protein>
    <submittedName>
        <fullName evidence="1">Uncharacterized protein</fullName>
    </submittedName>
</protein>
<reference evidence="1 3" key="1">
    <citation type="journal article" date="2019" name="Sci. Rep.">
        <title>Orb-weaving spider Araneus ventricosus genome elucidates the spidroin gene catalogue.</title>
        <authorList>
            <person name="Kono N."/>
            <person name="Nakamura H."/>
            <person name="Ohtoshi R."/>
            <person name="Moran D.A.P."/>
            <person name="Shinohara A."/>
            <person name="Yoshida Y."/>
            <person name="Fujiwara M."/>
            <person name="Mori M."/>
            <person name="Tomita M."/>
            <person name="Arakawa K."/>
        </authorList>
    </citation>
    <scope>NUCLEOTIDE SEQUENCE [LARGE SCALE GENOMIC DNA]</scope>
</reference>
<dbReference type="AlphaFoldDB" id="A0A4Y2W7Y5"/>
<name>A0A4Y2W7Y5_ARAVE</name>
<organism evidence="1 3">
    <name type="scientific">Araneus ventricosus</name>
    <name type="common">Orbweaver spider</name>
    <name type="synonym">Epeira ventricosa</name>
    <dbReference type="NCBI Taxonomy" id="182803"/>
    <lineage>
        <taxon>Eukaryota</taxon>
        <taxon>Metazoa</taxon>
        <taxon>Ecdysozoa</taxon>
        <taxon>Arthropoda</taxon>
        <taxon>Chelicerata</taxon>
        <taxon>Arachnida</taxon>
        <taxon>Araneae</taxon>
        <taxon>Araneomorphae</taxon>
        <taxon>Entelegynae</taxon>
        <taxon>Araneoidea</taxon>
        <taxon>Araneidae</taxon>
        <taxon>Araneus</taxon>
    </lineage>
</organism>
<evidence type="ECO:0000313" key="2">
    <source>
        <dbReference type="EMBL" id="GBO33516.1"/>
    </source>
</evidence>
<dbReference type="EMBL" id="BGPR01057104">
    <property type="protein sequence ID" value="GBO33515.1"/>
    <property type="molecule type" value="Genomic_DNA"/>
</dbReference>
<accession>A0A4Y2W7Y5</accession>
<gene>
    <name evidence="2" type="ORF">AVEN_127278_1</name>
    <name evidence="1" type="ORF">AVEN_71283_1</name>
</gene>
<comment type="caution">
    <text evidence="1">The sequence shown here is derived from an EMBL/GenBank/DDBJ whole genome shotgun (WGS) entry which is preliminary data.</text>
</comment>
<dbReference type="Proteomes" id="UP000499080">
    <property type="component" value="Unassembled WGS sequence"/>
</dbReference>
<proteinExistence type="predicted"/>